<proteinExistence type="predicted"/>
<dbReference type="AlphaFoldDB" id="A0AAD3SSX8"/>
<keyword evidence="1" id="KW-0460">Magnesium</keyword>
<name>A0AAD3SSX8_NEPGR</name>
<keyword evidence="2" id="KW-0732">Signal</keyword>
<dbReference type="Pfam" id="PF00122">
    <property type="entry name" value="E1-E2_ATPase"/>
    <property type="match status" value="1"/>
</dbReference>
<dbReference type="Proteomes" id="UP001279734">
    <property type="component" value="Unassembled WGS sequence"/>
</dbReference>
<evidence type="ECO:0000313" key="4">
    <source>
        <dbReference type="EMBL" id="GMH17033.1"/>
    </source>
</evidence>
<organism evidence="4 5">
    <name type="scientific">Nepenthes gracilis</name>
    <name type="common">Slender pitcher plant</name>
    <dbReference type="NCBI Taxonomy" id="150966"/>
    <lineage>
        <taxon>Eukaryota</taxon>
        <taxon>Viridiplantae</taxon>
        <taxon>Streptophyta</taxon>
        <taxon>Embryophyta</taxon>
        <taxon>Tracheophyta</taxon>
        <taxon>Spermatophyta</taxon>
        <taxon>Magnoliopsida</taxon>
        <taxon>eudicotyledons</taxon>
        <taxon>Gunneridae</taxon>
        <taxon>Pentapetalae</taxon>
        <taxon>Caryophyllales</taxon>
        <taxon>Nepenthaceae</taxon>
        <taxon>Nepenthes</taxon>
    </lineage>
</organism>
<dbReference type="InterPro" id="IPR008250">
    <property type="entry name" value="ATPase_P-typ_transduc_dom_A_sf"/>
</dbReference>
<dbReference type="PANTHER" id="PTHR42861">
    <property type="entry name" value="CALCIUM-TRANSPORTING ATPASE"/>
    <property type="match status" value="1"/>
</dbReference>
<evidence type="ECO:0000313" key="5">
    <source>
        <dbReference type="Proteomes" id="UP001279734"/>
    </source>
</evidence>
<dbReference type="SUPFAM" id="SSF81653">
    <property type="entry name" value="Calcium ATPase, transduction domain A"/>
    <property type="match status" value="1"/>
</dbReference>
<comment type="caution">
    <text evidence="4">The sequence shown here is derived from an EMBL/GenBank/DDBJ whole genome shotgun (WGS) entry which is preliminary data.</text>
</comment>
<reference evidence="4" key="1">
    <citation type="submission" date="2023-05" db="EMBL/GenBank/DDBJ databases">
        <title>Nepenthes gracilis genome sequencing.</title>
        <authorList>
            <person name="Fukushima K."/>
        </authorList>
    </citation>
    <scope>NUCLEOTIDE SEQUENCE</scope>
    <source>
        <strain evidence="4">SING2019-196</strain>
    </source>
</reference>
<keyword evidence="5" id="KW-1185">Reference proteome</keyword>
<dbReference type="InterPro" id="IPR059000">
    <property type="entry name" value="ATPase_P-type_domA"/>
</dbReference>
<protein>
    <recommendedName>
        <fullName evidence="3">P-type ATPase A domain-containing protein</fullName>
    </recommendedName>
</protein>
<feature type="chain" id="PRO_5042100534" description="P-type ATPase A domain-containing protein" evidence="2">
    <location>
        <begin position="21"/>
        <end position="165"/>
    </location>
</feature>
<dbReference type="EMBL" id="BSYO01000017">
    <property type="protein sequence ID" value="GMH17033.1"/>
    <property type="molecule type" value="Genomic_DNA"/>
</dbReference>
<feature type="signal peptide" evidence="2">
    <location>
        <begin position="1"/>
        <end position="20"/>
    </location>
</feature>
<gene>
    <name evidence="4" type="ORF">Nepgr_018874</name>
</gene>
<evidence type="ECO:0000259" key="3">
    <source>
        <dbReference type="Pfam" id="PF00122"/>
    </source>
</evidence>
<dbReference type="Gene3D" id="2.70.150.10">
    <property type="entry name" value="Calcium-transporting ATPase, cytoplasmic transduction domain A"/>
    <property type="match status" value="1"/>
</dbReference>
<feature type="domain" description="P-type ATPase A" evidence="3">
    <location>
        <begin position="73"/>
        <end position="116"/>
    </location>
</feature>
<accession>A0AAD3SSX8</accession>
<dbReference type="Gene3D" id="1.20.1110.10">
    <property type="entry name" value="Calcium-transporting ATPase, transmembrane domain"/>
    <property type="match status" value="1"/>
</dbReference>
<evidence type="ECO:0000256" key="1">
    <source>
        <dbReference type="ARBA" id="ARBA00022842"/>
    </source>
</evidence>
<evidence type="ECO:0000256" key="2">
    <source>
        <dbReference type="SAM" id="SignalP"/>
    </source>
</evidence>
<sequence length="165" mass="18510">MWSPLSWVMEATAIMTIALANEGGKLSDYPDVIGCIDENNAKIRSKDSWQILFPKLRCHGFKMERERSGNPCTEDLINIKLGDIVPADARLLEGDPLKIDQATITGVSLPFTKNPVMRLSLVPPASKVKLRLLLWPLVSTPYVARLPTWLIAFGHYGHFFGSKRY</sequence>